<dbReference type="AlphaFoldDB" id="A0A6C0KM75"/>
<evidence type="ECO:0000256" key="1">
    <source>
        <dbReference type="SAM" id="Phobius"/>
    </source>
</evidence>
<feature type="transmembrane region" description="Helical" evidence="1">
    <location>
        <begin position="21"/>
        <end position="41"/>
    </location>
</feature>
<feature type="transmembrane region" description="Helical" evidence="1">
    <location>
        <begin position="47"/>
        <end position="68"/>
    </location>
</feature>
<reference evidence="2" key="1">
    <citation type="journal article" date="2020" name="Nature">
        <title>Giant virus diversity and host interactions through global metagenomics.</title>
        <authorList>
            <person name="Schulz F."/>
            <person name="Roux S."/>
            <person name="Paez-Espino D."/>
            <person name="Jungbluth S."/>
            <person name="Walsh D.A."/>
            <person name="Denef V.J."/>
            <person name="McMahon K.D."/>
            <person name="Konstantinidis K.T."/>
            <person name="Eloe-Fadrosh E.A."/>
            <person name="Kyrpides N.C."/>
            <person name="Woyke T."/>
        </authorList>
    </citation>
    <scope>NUCLEOTIDE SEQUENCE</scope>
    <source>
        <strain evidence="2">GVMAG-S-3300013006-138</strain>
    </source>
</reference>
<feature type="transmembrane region" description="Helical" evidence="1">
    <location>
        <begin position="169"/>
        <end position="191"/>
    </location>
</feature>
<protein>
    <submittedName>
        <fullName evidence="2">Uncharacterized protein</fullName>
    </submittedName>
</protein>
<accession>A0A6C0KM75</accession>
<evidence type="ECO:0000313" key="2">
    <source>
        <dbReference type="EMBL" id="QHU18256.1"/>
    </source>
</evidence>
<name>A0A6C0KM75_9ZZZZ</name>
<proteinExistence type="predicted"/>
<feature type="transmembrane region" description="Helical" evidence="1">
    <location>
        <begin position="80"/>
        <end position="101"/>
    </location>
</feature>
<keyword evidence="1" id="KW-0472">Membrane</keyword>
<keyword evidence="1" id="KW-0812">Transmembrane</keyword>
<dbReference type="EMBL" id="MN740926">
    <property type="protein sequence ID" value="QHU18256.1"/>
    <property type="molecule type" value="Genomic_DNA"/>
</dbReference>
<organism evidence="2">
    <name type="scientific">viral metagenome</name>
    <dbReference type="NCBI Taxonomy" id="1070528"/>
    <lineage>
        <taxon>unclassified sequences</taxon>
        <taxon>metagenomes</taxon>
        <taxon>organismal metagenomes</taxon>
    </lineage>
</organism>
<keyword evidence="1" id="KW-1133">Transmembrane helix</keyword>
<sequence length="192" mass="21057">MSSASASASASSASSPETTKIIVSVACSLLVGAFSMILVSTELLPSYIIAFIIPIVAYAISVLMSIIYQYSVCRKVQLGSIAISDLIVIVTNGIMSFLLFMESVPIFRYMFGPYAPRSPVTGLPYESNTAEYVAAMESENHYKIQILSSIVKAVVPVYFSDPVKNGFVYLYWMFWMTLLPLYFVLSIQGICS</sequence>